<dbReference type="RefSeq" id="WP_162148122.1">
    <property type="nucleotide sequence ID" value="NZ_AODF01000001.1"/>
</dbReference>
<dbReference type="Proteomes" id="UP000019249">
    <property type="component" value="Unassembled WGS sequence"/>
</dbReference>
<dbReference type="CDD" id="cd20697">
    <property type="entry name" value="CdiA-CT_Ec_Kp-like"/>
    <property type="match status" value="1"/>
</dbReference>
<organism evidence="1 2">
    <name type="scientific">Listeria floridensis FSL S10-1187</name>
    <dbReference type="NCBI Taxonomy" id="1265817"/>
    <lineage>
        <taxon>Bacteria</taxon>
        <taxon>Bacillati</taxon>
        <taxon>Bacillota</taxon>
        <taxon>Bacilli</taxon>
        <taxon>Bacillales</taxon>
        <taxon>Listeriaceae</taxon>
        <taxon>Listeria</taxon>
    </lineage>
</organism>
<evidence type="ECO:0000313" key="2">
    <source>
        <dbReference type="Proteomes" id="UP000019249"/>
    </source>
</evidence>
<reference evidence="1 2" key="1">
    <citation type="journal article" date="2014" name="Int. J. Syst. Evol. Microbiol.">
        <title>Listeria floridensis sp. nov., Listeria aquatica sp. nov., Listeria cornellensis sp. nov., Listeria riparia sp. nov. and Listeria grandensis sp. nov., from agricultural and natural environments.</title>
        <authorList>
            <person name="den Bakker H.C."/>
            <person name="Warchocki S."/>
            <person name="Wright E.M."/>
            <person name="Allred A.F."/>
            <person name="Ahlstrom C."/>
            <person name="Manuel C.S."/>
            <person name="Stasiewicz M.J."/>
            <person name="Burrell A."/>
            <person name="Roof S."/>
            <person name="Strawn L."/>
            <person name="Fortes E.D."/>
            <person name="Nightingale K.K."/>
            <person name="Kephart D."/>
            <person name="Wiedmann M."/>
        </authorList>
    </citation>
    <scope>NUCLEOTIDE SEQUENCE [LARGE SCALE GENOMIC DNA]</scope>
    <source>
        <strain evidence="1 2">FSL S10-1187</strain>
    </source>
</reference>
<name>A0ABN0RJ29_9LIST</name>
<gene>
    <name evidence="1" type="ORF">MFLO_01915</name>
</gene>
<proteinExistence type="predicted"/>
<comment type="caution">
    <text evidence="1">The sequence shown here is derived from an EMBL/GenBank/DDBJ whole genome shotgun (WGS) entry which is preliminary data.</text>
</comment>
<dbReference type="EMBL" id="AODF01000001">
    <property type="protein sequence ID" value="EUJ33935.1"/>
    <property type="molecule type" value="Genomic_DNA"/>
</dbReference>
<protein>
    <submittedName>
        <fullName evidence="1">Uncharacterized protein</fullName>
    </submittedName>
</protein>
<accession>A0ABN0RJ29</accession>
<keyword evidence="2" id="KW-1185">Reference proteome</keyword>
<sequence>MQRFDVNLGGGSKADGIMEKAGEAGKLKNPEIGNKLDYLFGKAKGNKHNIQRSQTMQSELSKIGIYDTPSNRELLNNHLKNVVNDSSNILKTESRSYIAKELPDTPTVNYTATVRELFKRS</sequence>
<evidence type="ECO:0000313" key="1">
    <source>
        <dbReference type="EMBL" id="EUJ33935.1"/>
    </source>
</evidence>